<evidence type="ECO:0000313" key="2">
    <source>
        <dbReference type="EMBL" id="KAL1600476.1"/>
    </source>
</evidence>
<feature type="region of interest" description="Disordered" evidence="1">
    <location>
        <begin position="257"/>
        <end position="288"/>
    </location>
</feature>
<reference evidence="2 3" key="1">
    <citation type="submission" date="2024-02" db="EMBL/GenBank/DDBJ databases">
        <title>De novo assembly and annotation of 12 fungi associated with fruit tree decline syndrome in Ontario, Canada.</title>
        <authorList>
            <person name="Sulman M."/>
            <person name="Ellouze W."/>
            <person name="Ilyukhin E."/>
        </authorList>
    </citation>
    <scope>NUCLEOTIDE SEQUENCE [LARGE SCALE GENOMIC DNA]</scope>
    <source>
        <strain evidence="2 3">M42-189</strain>
    </source>
</reference>
<protein>
    <submittedName>
        <fullName evidence="2">Uncharacterized protein</fullName>
    </submittedName>
</protein>
<dbReference type="Proteomes" id="UP001521785">
    <property type="component" value="Unassembled WGS sequence"/>
</dbReference>
<name>A0ABR3R7R4_9PLEO</name>
<organism evidence="2 3">
    <name type="scientific">Paraconiothyrium brasiliense</name>
    <dbReference type="NCBI Taxonomy" id="300254"/>
    <lineage>
        <taxon>Eukaryota</taxon>
        <taxon>Fungi</taxon>
        <taxon>Dikarya</taxon>
        <taxon>Ascomycota</taxon>
        <taxon>Pezizomycotina</taxon>
        <taxon>Dothideomycetes</taxon>
        <taxon>Pleosporomycetidae</taxon>
        <taxon>Pleosporales</taxon>
        <taxon>Massarineae</taxon>
        <taxon>Didymosphaeriaceae</taxon>
        <taxon>Paraconiothyrium</taxon>
    </lineage>
</organism>
<keyword evidence="3" id="KW-1185">Reference proteome</keyword>
<accession>A0ABR3R7R4</accession>
<gene>
    <name evidence="2" type="ORF">SLS60_006862</name>
</gene>
<sequence length="420" mass="47356">MAALGDLAAIVHVLNRAHALYESCRSAPEEIYLAREHVHAMALCLEGVSSDLYGNRRSFVHQTTASAKARQHTLKVNIASCDHSLKRMENLLKTFQGFKNEHVSLWDKFRWSTRGKKEIAECKADLVMSTIALDMFLSREQLSVLWKLESMIEAFLKRVAPLEAFDVPISANEGCGRQRSGSNVTRTIVISLVLARLKKILNFYRRKKASAKGKAGHPTGPGRPKPVTRTNSGFVNNPTRNTLMHTYVSNMASAAASRAPYIQRQPHPRTPSPDFHYLPSTRPSSPVPGLIRRSSSMQRLTSHLNARNSTLRTSREHYECWRVGIGKLAFGPKTAPQYLPHKRGQLQLRKMGDVFKDAGLYDSRAVTEGDKRVKLLLKEKNRKVEKGRKWYFVAGKVMERDPGKTGMVSVEKVFIVLVRR</sequence>
<evidence type="ECO:0000313" key="3">
    <source>
        <dbReference type="Proteomes" id="UP001521785"/>
    </source>
</evidence>
<proteinExistence type="predicted"/>
<feature type="region of interest" description="Disordered" evidence="1">
    <location>
        <begin position="209"/>
        <end position="238"/>
    </location>
</feature>
<feature type="compositionally biased region" description="Polar residues" evidence="1">
    <location>
        <begin position="228"/>
        <end position="238"/>
    </location>
</feature>
<evidence type="ECO:0000256" key="1">
    <source>
        <dbReference type="SAM" id="MobiDB-lite"/>
    </source>
</evidence>
<dbReference type="EMBL" id="JAKJXO020000009">
    <property type="protein sequence ID" value="KAL1600476.1"/>
    <property type="molecule type" value="Genomic_DNA"/>
</dbReference>
<comment type="caution">
    <text evidence="2">The sequence shown here is derived from an EMBL/GenBank/DDBJ whole genome shotgun (WGS) entry which is preliminary data.</text>
</comment>